<dbReference type="InterPro" id="IPR000757">
    <property type="entry name" value="Beta-glucanase-like"/>
</dbReference>
<dbReference type="GO" id="GO:0005975">
    <property type="term" value="P:carbohydrate metabolic process"/>
    <property type="evidence" value="ECO:0007669"/>
    <property type="project" value="InterPro"/>
</dbReference>
<feature type="domain" description="GH16" evidence="4">
    <location>
        <begin position="204"/>
        <end position="544"/>
    </location>
</feature>
<dbReference type="Pfam" id="PF00722">
    <property type="entry name" value="Glyco_hydro_16"/>
    <property type="match status" value="1"/>
</dbReference>
<feature type="region of interest" description="Disordered" evidence="2">
    <location>
        <begin position="153"/>
        <end position="180"/>
    </location>
</feature>
<dbReference type="EMBL" id="JAAAHY010000703">
    <property type="protein sequence ID" value="KAF9958885.1"/>
    <property type="molecule type" value="Genomic_DNA"/>
</dbReference>
<evidence type="ECO:0000256" key="1">
    <source>
        <dbReference type="ARBA" id="ARBA00006865"/>
    </source>
</evidence>
<gene>
    <name evidence="5" type="ORF">BGZ70_009059</name>
</gene>
<feature type="signal peptide" evidence="3">
    <location>
        <begin position="1"/>
        <end position="29"/>
    </location>
</feature>
<protein>
    <recommendedName>
        <fullName evidence="4">GH16 domain-containing protein</fullName>
    </recommendedName>
</protein>
<dbReference type="Gene3D" id="2.60.120.200">
    <property type="match status" value="1"/>
</dbReference>
<dbReference type="PANTHER" id="PTHR10963">
    <property type="entry name" value="GLYCOSYL HYDROLASE-RELATED"/>
    <property type="match status" value="1"/>
</dbReference>
<keyword evidence="6" id="KW-1185">Reference proteome</keyword>
<dbReference type="AlphaFoldDB" id="A0A9P6J1Z2"/>
<sequence length="544" mass="60131">MKSSMLSISPGRTALLLLCIATVAIGVSGTHSKDLGNNDLHSSGHGHHQYHPDRQSSDASLLMPEQGSESLPQPPPALLSSDLDAGVVADDSTAGLHKMMAVDFRSPTDDHSYGASLRADHARHLQDDFQAMDILDGSANVIVEGNGFAGNHGDDGYAEGGGQDNGNGLGHGHGQVKGQKHAHKQVQGDPYLTAHGRTNVNKPVEHQAQTVDPCLLFEDNFDRLDNSIWKHDLTMTGGGNFEFQMYINNRSNTFVKDGIFYIRPTLTEARIGLEPLRDGGVLDMWGMDPGTRCTGNYNYGCFRVAGAGGNYLNPIQSGLVRTVESFKFRYGKVQVRAKMPKGKWIWPAIWMLPVDYQYGNWPASGEIDIVESRGNGPEYEAGGHDSMSSTLHWGPSYEFNRYTLTHANYSFPDGSSFSDDFHVFTLEWRAEGLKTYVDDQLVLDVPFDDMFKKGNFPSWVNNPWAGSKTAPFDQEFYIMMNVAVGGASGYFPDNVGDKPWSDRSQHAVNEFYDKKDSWYPSWGPEDGLDRAMAVDYVRVFKNDC</sequence>
<reference evidence="5" key="1">
    <citation type="journal article" date="2020" name="Fungal Divers.">
        <title>Resolving the Mortierellaceae phylogeny through synthesis of multi-gene phylogenetics and phylogenomics.</title>
        <authorList>
            <person name="Vandepol N."/>
            <person name="Liber J."/>
            <person name="Desiro A."/>
            <person name="Na H."/>
            <person name="Kennedy M."/>
            <person name="Barry K."/>
            <person name="Grigoriev I.V."/>
            <person name="Miller A.N."/>
            <person name="O'Donnell K."/>
            <person name="Stajich J.E."/>
            <person name="Bonito G."/>
        </authorList>
    </citation>
    <scope>NUCLEOTIDE SEQUENCE</scope>
    <source>
        <strain evidence="5">CK1249</strain>
    </source>
</reference>
<evidence type="ECO:0000256" key="3">
    <source>
        <dbReference type="SAM" id="SignalP"/>
    </source>
</evidence>
<dbReference type="InterPro" id="IPR050546">
    <property type="entry name" value="Glycosyl_Hydrlase_16"/>
</dbReference>
<evidence type="ECO:0000313" key="6">
    <source>
        <dbReference type="Proteomes" id="UP000738359"/>
    </source>
</evidence>
<dbReference type="CDD" id="cd08024">
    <property type="entry name" value="GH16_CCF"/>
    <property type="match status" value="1"/>
</dbReference>
<proteinExistence type="inferred from homology"/>
<dbReference type="OrthoDB" id="4781at2759"/>
<comment type="similarity">
    <text evidence="1">Belongs to the glycosyl hydrolase 16 family.</text>
</comment>
<feature type="chain" id="PRO_5040421092" description="GH16 domain-containing protein" evidence="3">
    <location>
        <begin position="30"/>
        <end position="544"/>
    </location>
</feature>
<evidence type="ECO:0000256" key="2">
    <source>
        <dbReference type="SAM" id="MobiDB-lite"/>
    </source>
</evidence>
<accession>A0A9P6J1Z2</accession>
<dbReference type="SUPFAM" id="SSF49899">
    <property type="entry name" value="Concanavalin A-like lectins/glucanases"/>
    <property type="match status" value="1"/>
</dbReference>
<organism evidence="5 6">
    <name type="scientific">Mortierella alpina</name>
    <name type="common">Oleaginous fungus</name>
    <name type="synonym">Mortierella renispora</name>
    <dbReference type="NCBI Taxonomy" id="64518"/>
    <lineage>
        <taxon>Eukaryota</taxon>
        <taxon>Fungi</taxon>
        <taxon>Fungi incertae sedis</taxon>
        <taxon>Mucoromycota</taxon>
        <taxon>Mortierellomycotina</taxon>
        <taxon>Mortierellomycetes</taxon>
        <taxon>Mortierellales</taxon>
        <taxon>Mortierellaceae</taxon>
        <taxon>Mortierella</taxon>
    </lineage>
</organism>
<keyword evidence="3" id="KW-0732">Signal</keyword>
<evidence type="ECO:0000259" key="4">
    <source>
        <dbReference type="PROSITE" id="PS51762"/>
    </source>
</evidence>
<dbReference type="InterPro" id="IPR013320">
    <property type="entry name" value="ConA-like_dom_sf"/>
</dbReference>
<comment type="caution">
    <text evidence="5">The sequence shown here is derived from an EMBL/GenBank/DDBJ whole genome shotgun (WGS) entry which is preliminary data.</text>
</comment>
<dbReference type="Proteomes" id="UP000738359">
    <property type="component" value="Unassembled WGS sequence"/>
</dbReference>
<evidence type="ECO:0000313" key="5">
    <source>
        <dbReference type="EMBL" id="KAF9958885.1"/>
    </source>
</evidence>
<name>A0A9P6J1Z2_MORAP</name>
<feature type="compositionally biased region" description="Gly residues" evidence="2">
    <location>
        <begin position="158"/>
        <end position="175"/>
    </location>
</feature>
<dbReference type="GO" id="GO:0004553">
    <property type="term" value="F:hydrolase activity, hydrolyzing O-glycosyl compounds"/>
    <property type="evidence" value="ECO:0007669"/>
    <property type="project" value="InterPro"/>
</dbReference>
<feature type="region of interest" description="Disordered" evidence="2">
    <location>
        <begin position="36"/>
        <end position="81"/>
    </location>
</feature>
<dbReference type="PANTHER" id="PTHR10963:SF55">
    <property type="entry name" value="GLYCOSIDE HYDROLASE FAMILY 16 PROTEIN"/>
    <property type="match status" value="1"/>
</dbReference>
<dbReference type="PROSITE" id="PS51762">
    <property type="entry name" value="GH16_2"/>
    <property type="match status" value="1"/>
</dbReference>